<sequence>MLNVFLFTLIFLITVNRVDNPRGVITAQDKFRKNYYKNPFNDEKSIFRFLLYWNITYSQRIKMAKEIFRAII</sequence>
<gene>
    <name evidence="1" type="ORF">CO007_01465</name>
</gene>
<name>A0A2M8GNE0_9BACT</name>
<dbReference type="AlphaFoldDB" id="A0A2M8GNE0"/>
<reference evidence="2" key="1">
    <citation type="submission" date="2017-09" db="EMBL/GenBank/DDBJ databases">
        <title>Depth-based differentiation of microbial function through sediment-hosted aquifers and enrichment of novel symbionts in the deep terrestrial subsurface.</title>
        <authorList>
            <person name="Probst A.J."/>
            <person name="Ladd B."/>
            <person name="Jarett J.K."/>
            <person name="Geller-Mcgrath D.E."/>
            <person name="Sieber C.M.K."/>
            <person name="Emerson J.B."/>
            <person name="Anantharaman K."/>
            <person name="Thomas B.C."/>
            <person name="Malmstrom R."/>
            <person name="Stieglmeier M."/>
            <person name="Klingl A."/>
            <person name="Woyke T."/>
            <person name="Ryan C.M."/>
            <person name="Banfield J.F."/>
        </authorList>
    </citation>
    <scope>NUCLEOTIDE SEQUENCE [LARGE SCALE GENOMIC DNA]</scope>
</reference>
<evidence type="ECO:0000313" key="1">
    <source>
        <dbReference type="EMBL" id="PJC82071.1"/>
    </source>
</evidence>
<protein>
    <submittedName>
        <fullName evidence="1">Uncharacterized protein</fullName>
    </submittedName>
</protein>
<comment type="caution">
    <text evidence="1">The sequence shown here is derived from an EMBL/GenBank/DDBJ whole genome shotgun (WGS) entry which is preliminary data.</text>
</comment>
<evidence type="ECO:0000313" key="2">
    <source>
        <dbReference type="Proteomes" id="UP000229370"/>
    </source>
</evidence>
<accession>A0A2M8GNE0</accession>
<dbReference type="EMBL" id="PFQK01000030">
    <property type="protein sequence ID" value="PJC82071.1"/>
    <property type="molecule type" value="Genomic_DNA"/>
</dbReference>
<organism evidence="1 2">
    <name type="scientific">Candidatus Roizmanbacteria bacterium CG_4_8_14_3_um_filter_36_10</name>
    <dbReference type="NCBI Taxonomy" id="1974834"/>
    <lineage>
        <taxon>Bacteria</taxon>
        <taxon>Candidatus Roizmaniibacteriota</taxon>
    </lineage>
</organism>
<proteinExistence type="predicted"/>
<dbReference type="Proteomes" id="UP000229370">
    <property type="component" value="Unassembled WGS sequence"/>
</dbReference>